<name>A0ACB9BIQ2_CICIN</name>
<evidence type="ECO:0000313" key="1">
    <source>
        <dbReference type="EMBL" id="KAI3722003.1"/>
    </source>
</evidence>
<dbReference type="Proteomes" id="UP001055811">
    <property type="component" value="Linkage Group LG06"/>
</dbReference>
<protein>
    <submittedName>
        <fullName evidence="1">Uncharacterized protein</fullName>
    </submittedName>
</protein>
<gene>
    <name evidence="1" type="ORF">L2E82_33025</name>
</gene>
<reference evidence="1 2" key="2">
    <citation type="journal article" date="2022" name="Mol. Ecol. Resour.">
        <title>The genomes of chicory, endive, great burdock and yacon provide insights into Asteraceae paleo-polyploidization history and plant inulin production.</title>
        <authorList>
            <person name="Fan W."/>
            <person name="Wang S."/>
            <person name="Wang H."/>
            <person name="Wang A."/>
            <person name="Jiang F."/>
            <person name="Liu H."/>
            <person name="Zhao H."/>
            <person name="Xu D."/>
            <person name="Zhang Y."/>
        </authorList>
    </citation>
    <scope>NUCLEOTIDE SEQUENCE [LARGE SCALE GENOMIC DNA]</scope>
    <source>
        <strain evidence="2">cv. Punajuju</strain>
        <tissue evidence="1">Leaves</tissue>
    </source>
</reference>
<keyword evidence="2" id="KW-1185">Reference proteome</keyword>
<dbReference type="EMBL" id="CM042014">
    <property type="protein sequence ID" value="KAI3722003.1"/>
    <property type="molecule type" value="Genomic_DNA"/>
</dbReference>
<accession>A0ACB9BIQ2</accession>
<comment type="caution">
    <text evidence="1">The sequence shown here is derived from an EMBL/GenBank/DDBJ whole genome shotgun (WGS) entry which is preliminary data.</text>
</comment>
<reference evidence="2" key="1">
    <citation type="journal article" date="2022" name="Mol. Ecol. Resour.">
        <title>The genomes of chicory, endive, great burdock and yacon provide insights into Asteraceae palaeo-polyploidization history and plant inulin production.</title>
        <authorList>
            <person name="Fan W."/>
            <person name="Wang S."/>
            <person name="Wang H."/>
            <person name="Wang A."/>
            <person name="Jiang F."/>
            <person name="Liu H."/>
            <person name="Zhao H."/>
            <person name="Xu D."/>
            <person name="Zhang Y."/>
        </authorList>
    </citation>
    <scope>NUCLEOTIDE SEQUENCE [LARGE SCALE GENOMIC DNA]</scope>
    <source>
        <strain evidence="2">cv. Punajuju</strain>
    </source>
</reference>
<sequence length="165" mass="18427">MYRCLPLYEISIDNYKFAIDVQRSGFLNSPSLRHRLYALLLFLYLQPSLSRSGNKGPNGAYHIKIASTDLGLLSLSIHVEFGNISAQGNLIKSFAWIATHSKTIVAHDKWTLISLTSCEGQLANASMEYSSLNNVEKGFSVVSSPFQNVGAVRFSDKWGCVWYEI</sequence>
<evidence type="ECO:0000313" key="2">
    <source>
        <dbReference type="Proteomes" id="UP001055811"/>
    </source>
</evidence>
<proteinExistence type="predicted"/>
<organism evidence="1 2">
    <name type="scientific">Cichorium intybus</name>
    <name type="common">Chicory</name>
    <dbReference type="NCBI Taxonomy" id="13427"/>
    <lineage>
        <taxon>Eukaryota</taxon>
        <taxon>Viridiplantae</taxon>
        <taxon>Streptophyta</taxon>
        <taxon>Embryophyta</taxon>
        <taxon>Tracheophyta</taxon>
        <taxon>Spermatophyta</taxon>
        <taxon>Magnoliopsida</taxon>
        <taxon>eudicotyledons</taxon>
        <taxon>Gunneridae</taxon>
        <taxon>Pentapetalae</taxon>
        <taxon>asterids</taxon>
        <taxon>campanulids</taxon>
        <taxon>Asterales</taxon>
        <taxon>Asteraceae</taxon>
        <taxon>Cichorioideae</taxon>
        <taxon>Cichorieae</taxon>
        <taxon>Cichoriinae</taxon>
        <taxon>Cichorium</taxon>
    </lineage>
</organism>